<evidence type="ECO:0000313" key="10">
    <source>
        <dbReference type="Proteomes" id="UP000472265"/>
    </source>
</evidence>
<sequence>MSVPDYLQCAEDHQTVLVVVQPVGIVPEDQFFKIYKRIASVSQVSIRDSQRLLYIRYRHHYLPENNEWGDFQTHRKVVGLISITTCGPAKEWPQTAERFHGQKEVYSSTLYDSRLLVFGLQGEIAEQQRTDVAFYPSFEDCSDVEKRVEDFVESIFIVLESKRLDRATDKSGDKIPLLCVPFEKKDFVGLDTDSRHYKKRCQGRMRKHVGDLCLQAGMLQDALVHYHMAVELLRGVNDFLWLGAALEGLCSASVIFHYPGGTAGKTAGRKPSISQPADAGKRHRPGALTANGISADTSTEIGRAKNCLSPEDIIEKYKEAISYYGKYKNAGVIELEACVKAVRVLAIQKRAREASEFLQNAVYINLGQLSEEEKIQRYSILSELYELIGFHRKSAFFKRVAAMQCVAPTIPEPGWRACYKLLLETLPGYSLSLDPKDFSKGTHRGWAAVQMRLLHELVYASRRMGNPGLSVRHLSFLLQTMLDFLSDQGQLTIYSQGSGLKSSNITLSFIVEFLKPYFQWVQGDVCEVQLMVYNPMPYELRVENMVSENEYTQMSTSSLASLAIFYPNRYHRAHFLSVECAFLSLFVFAEKVFGEFLSWELEEASSHLPLKPGQAVTLAVSIKVKLDFSGQESLLQDLNDDGISVTGLPISSPLRQVLKPRSETKPLDLNSCLFFVLLQTLEAVLNFKYSGGPGKVEGYYRELSLGVHVDVEPSVFFTRVSTLPATSTRQCHLLLDIFNPTEHELTVSAKNNQDLVLHASECQRMAIQVDKFDFESLPQPDQETARFTNPKQLEEERQHAQGCQINSKLGICWSIISFQWQHRASVEGVLNQLVLEHLQLAPLQWDVLVNGKPCDCDVIADCKVGDAVSLEVKLTNLSKNSVGPLALTVMPYQDFQNGVQNYDLEEAVTFIGSNTFYIDTVKPKESSVCVGALLFLYTGDFYLKIKFQDDSTGRELPLAWFTLPSVHIRSLDTPLQAGA</sequence>
<feature type="domain" description="Trs120/TRAPPC9 fourth Ig-like" evidence="8">
    <location>
        <begin position="861"/>
        <end position="946"/>
    </location>
</feature>
<evidence type="ECO:0000259" key="7">
    <source>
        <dbReference type="Pfam" id="PF26282"/>
    </source>
</evidence>
<evidence type="ECO:0000256" key="3">
    <source>
        <dbReference type="ARBA" id="ARBA00023034"/>
    </source>
</evidence>
<comment type="similarity">
    <text evidence="2">Belongs to the NIBP family.</text>
</comment>
<reference evidence="9" key="1">
    <citation type="submission" date="2021-04" db="EMBL/GenBank/DDBJ databases">
        <authorList>
            <consortium name="Wellcome Sanger Institute Data Sharing"/>
        </authorList>
    </citation>
    <scope>NUCLEOTIDE SEQUENCE [LARGE SCALE GENOMIC DNA]</scope>
</reference>
<feature type="domain" description="Trs120/TRAPPC9 third Ig-like" evidence="7">
    <location>
        <begin position="724"/>
        <end position="817"/>
    </location>
</feature>
<evidence type="ECO:0000256" key="1">
    <source>
        <dbReference type="ARBA" id="ARBA00004555"/>
    </source>
</evidence>
<feature type="region of interest" description="Disordered" evidence="4">
    <location>
        <begin position="265"/>
        <end position="292"/>
    </location>
</feature>
<dbReference type="Pfam" id="PF08626">
    <property type="entry name" value="TRAPPC9-Trs120"/>
    <property type="match status" value="1"/>
</dbReference>
<dbReference type="InterPro" id="IPR058568">
    <property type="entry name" value="Ig_TRAPPC9_Trs120_4th"/>
</dbReference>
<dbReference type="InterPro" id="IPR058567">
    <property type="entry name" value="Ig_TRAPPC9_Trs120_3rd"/>
</dbReference>
<dbReference type="PANTHER" id="PTHR21512">
    <property type="entry name" value="TRAFFICKING PROTEIN PARTICLE COMPLEX SUBUNIT 9"/>
    <property type="match status" value="1"/>
</dbReference>
<evidence type="ECO:0000313" key="9">
    <source>
        <dbReference type="Ensembl" id="ENSSAUP00010015729.1"/>
    </source>
</evidence>
<feature type="domain" description="Trs120/TRAPPC9 TPR region" evidence="6">
    <location>
        <begin position="355"/>
        <end position="496"/>
    </location>
</feature>
<feature type="domain" description="Trs120/TRAPPC9 N-terminal" evidence="5">
    <location>
        <begin position="186"/>
        <end position="259"/>
    </location>
</feature>
<keyword evidence="3" id="KW-0333">Golgi apparatus</keyword>
<dbReference type="InterPro" id="IPR013935">
    <property type="entry name" value="Trs120_TRAPPC9"/>
</dbReference>
<dbReference type="AlphaFoldDB" id="A0A671UP46"/>
<dbReference type="InterPro" id="IPR058563">
    <property type="entry name" value="Trs120_TRAPPC9_N"/>
</dbReference>
<accession>A0A671UP46</accession>
<keyword evidence="10" id="KW-1185">Reference proteome</keyword>
<dbReference type="Pfam" id="PF26251">
    <property type="entry name" value="TPR_TRAPPC9-Trs120"/>
    <property type="match status" value="1"/>
</dbReference>
<evidence type="ECO:0000259" key="5">
    <source>
        <dbReference type="Pfam" id="PF08626"/>
    </source>
</evidence>
<name>A0A671UP46_SPAAU</name>
<proteinExistence type="inferred from homology"/>
<dbReference type="Pfam" id="PF26283">
    <property type="entry name" value="Ig_TRAPPC9-Trs120_4th"/>
    <property type="match status" value="1"/>
</dbReference>
<comment type="subcellular location">
    <subcellularLocation>
        <location evidence="1">Golgi apparatus</location>
    </subcellularLocation>
</comment>
<evidence type="ECO:0000256" key="2">
    <source>
        <dbReference type="ARBA" id="ARBA00008459"/>
    </source>
</evidence>
<evidence type="ECO:0000259" key="8">
    <source>
        <dbReference type="Pfam" id="PF26283"/>
    </source>
</evidence>
<evidence type="ECO:0000256" key="4">
    <source>
        <dbReference type="SAM" id="MobiDB-lite"/>
    </source>
</evidence>
<evidence type="ECO:0000259" key="6">
    <source>
        <dbReference type="Pfam" id="PF26251"/>
    </source>
</evidence>
<organism evidence="9 10">
    <name type="scientific">Sparus aurata</name>
    <name type="common">Gilthead sea bream</name>
    <dbReference type="NCBI Taxonomy" id="8175"/>
    <lineage>
        <taxon>Eukaryota</taxon>
        <taxon>Metazoa</taxon>
        <taxon>Chordata</taxon>
        <taxon>Craniata</taxon>
        <taxon>Vertebrata</taxon>
        <taxon>Euteleostomi</taxon>
        <taxon>Actinopterygii</taxon>
        <taxon>Neopterygii</taxon>
        <taxon>Teleostei</taxon>
        <taxon>Neoteleostei</taxon>
        <taxon>Acanthomorphata</taxon>
        <taxon>Eupercaria</taxon>
        <taxon>Spariformes</taxon>
        <taxon>Sparidae</taxon>
        <taxon>Sparus</taxon>
    </lineage>
</organism>
<dbReference type="Pfam" id="PF26282">
    <property type="entry name" value="Ig_TRAPPC9-Trs120_3rd"/>
    <property type="match status" value="1"/>
</dbReference>
<reference evidence="9" key="2">
    <citation type="submission" date="2025-08" db="UniProtKB">
        <authorList>
            <consortium name="Ensembl"/>
        </authorList>
    </citation>
    <scope>IDENTIFICATION</scope>
</reference>
<protein>
    <submittedName>
        <fullName evidence="9">Trafficking protein particle complex subunit 9</fullName>
    </submittedName>
</protein>
<dbReference type="GO" id="GO:0005802">
    <property type="term" value="C:trans-Golgi network"/>
    <property type="evidence" value="ECO:0007669"/>
    <property type="project" value="TreeGrafter"/>
</dbReference>
<dbReference type="GeneTree" id="ENSGT00390000006486"/>
<gene>
    <name evidence="9" type="primary">TRAPPC9</name>
    <name evidence="9" type="synonym">trappc9</name>
</gene>
<dbReference type="Ensembl" id="ENSSAUT00010016675.1">
    <property type="protein sequence ID" value="ENSSAUP00010015729.1"/>
    <property type="gene ID" value="ENSSAUG00010007266.1"/>
</dbReference>
<dbReference type="PANTHER" id="PTHR21512:SF5">
    <property type="entry name" value="TRAFFICKING PROTEIN PARTICLE COMPLEX SUBUNIT 9"/>
    <property type="match status" value="1"/>
</dbReference>
<reference evidence="9" key="3">
    <citation type="submission" date="2025-09" db="UniProtKB">
        <authorList>
            <consortium name="Ensembl"/>
        </authorList>
    </citation>
    <scope>IDENTIFICATION</scope>
</reference>
<dbReference type="Proteomes" id="UP000472265">
    <property type="component" value="Chromosome 3"/>
</dbReference>
<dbReference type="InterPro" id="IPR058564">
    <property type="entry name" value="TPR_TRAPPC9_Trs120"/>
</dbReference>